<keyword evidence="8 10" id="KW-0012">Acyltransferase</keyword>
<dbReference type="PRINTS" id="PR00789">
    <property type="entry name" value="OSIALOPTASE"/>
</dbReference>
<keyword evidence="5 10" id="KW-0479">Metal-binding</keyword>
<keyword evidence="4 10" id="KW-0819">tRNA processing</keyword>
<dbReference type="HAMAP" id="MF_01445">
    <property type="entry name" value="TsaD"/>
    <property type="match status" value="1"/>
</dbReference>
<dbReference type="InterPro" id="IPR017861">
    <property type="entry name" value="KAE1/TsaD"/>
</dbReference>
<dbReference type="InterPro" id="IPR022450">
    <property type="entry name" value="TsaD"/>
</dbReference>
<comment type="function">
    <text evidence="10">Required for the formation of a threonylcarbamoyl group on adenosine at position 37 (t(6)A37) in mitochondrial tRNAs that read codons beginning with adenine. Probably involved in the transfer of the threonylcarbamoyl moiety of threonylcarbamoyl-AMP (TC-AMP) to the N6 group of A37. Involved in mitochondrial genome maintenance.</text>
</comment>
<evidence type="ECO:0000256" key="6">
    <source>
        <dbReference type="ARBA" id="ARBA00022946"/>
    </source>
</evidence>
<evidence type="ECO:0000256" key="5">
    <source>
        <dbReference type="ARBA" id="ARBA00022723"/>
    </source>
</evidence>
<evidence type="ECO:0000313" key="13">
    <source>
        <dbReference type="Proteomes" id="UP001461498"/>
    </source>
</evidence>
<evidence type="ECO:0000256" key="10">
    <source>
        <dbReference type="HAMAP-Rule" id="MF_03179"/>
    </source>
</evidence>
<comment type="subcellular location">
    <subcellularLocation>
        <location evidence="1 10">Mitochondrion</location>
    </subcellularLocation>
</comment>
<dbReference type="GO" id="GO:0005739">
    <property type="term" value="C:mitochondrion"/>
    <property type="evidence" value="ECO:0007669"/>
    <property type="project" value="UniProtKB-SubCell"/>
</dbReference>
<protein>
    <recommendedName>
        <fullName evidence="2">N(6)-L-threonylcarbamoyladenine synthase</fullName>
        <ecNumber evidence="2">2.3.1.234</ecNumber>
    </recommendedName>
</protein>
<comment type="catalytic activity">
    <reaction evidence="9 10">
        <text>L-threonylcarbamoyladenylate + adenosine(37) in tRNA = N(6)-L-threonylcarbamoyladenosine(37) in tRNA + AMP + H(+)</text>
        <dbReference type="Rhea" id="RHEA:37059"/>
        <dbReference type="Rhea" id="RHEA-COMP:10162"/>
        <dbReference type="Rhea" id="RHEA-COMP:10163"/>
        <dbReference type="ChEBI" id="CHEBI:15378"/>
        <dbReference type="ChEBI" id="CHEBI:73682"/>
        <dbReference type="ChEBI" id="CHEBI:74411"/>
        <dbReference type="ChEBI" id="CHEBI:74418"/>
        <dbReference type="ChEBI" id="CHEBI:456215"/>
        <dbReference type="EC" id="2.3.1.234"/>
    </reaction>
</comment>
<keyword evidence="6" id="KW-0809">Transit peptide</keyword>
<dbReference type="InterPro" id="IPR043129">
    <property type="entry name" value="ATPase_NBD"/>
</dbReference>
<dbReference type="GO" id="GO:0061711">
    <property type="term" value="F:tRNA N(6)-L-threonylcarbamoyladenine synthase activity"/>
    <property type="evidence" value="ECO:0007669"/>
    <property type="project" value="UniProtKB-EC"/>
</dbReference>
<organism evidence="12 13">
    <name type="scientific">Rhynocoris fuscipes</name>
    <dbReference type="NCBI Taxonomy" id="488301"/>
    <lineage>
        <taxon>Eukaryota</taxon>
        <taxon>Metazoa</taxon>
        <taxon>Ecdysozoa</taxon>
        <taxon>Arthropoda</taxon>
        <taxon>Hexapoda</taxon>
        <taxon>Insecta</taxon>
        <taxon>Pterygota</taxon>
        <taxon>Neoptera</taxon>
        <taxon>Paraneoptera</taxon>
        <taxon>Hemiptera</taxon>
        <taxon>Heteroptera</taxon>
        <taxon>Panheteroptera</taxon>
        <taxon>Cimicomorpha</taxon>
        <taxon>Reduviidae</taxon>
        <taxon>Harpactorinae</taxon>
        <taxon>Harpactorini</taxon>
        <taxon>Rhynocoris</taxon>
    </lineage>
</organism>
<evidence type="ECO:0000256" key="2">
    <source>
        <dbReference type="ARBA" id="ARBA00012156"/>
    </source>
</evidence>
<sequence length="422" mass="46221">MMSCTFHLSRTYARYSVDRARSLLGFTSARSICRKVLGIETSCDDTGVAVVDTDGKLLGESLYSQQHLHTQLGGIIPPIARDSHNENIDKATEEALIKANLTFDELDAIAVTTRPGLPLSLMVGTKYAKKLSLNYQKPLIPIHHMEAHALTIRMVEKVNFPFLVLLISGGHSLLAVAQDIDRFLLLGKTHDNAPGEVLDKIARRLKLNNINGEGSSAVNLEKIAKNGDPTAFNISEPLVTAKDCHFSFAGIMNSSTRKILSEEEKYNCIGDMVLPSVHDLCASIQFAVTKHLCRRIQRAMEFCSLKGLITPEEQSLVISGGVACNKTIRSALETVCKHRGYRLYAPPVSLCTDNGIMIAWNGVEKLIAGKPLCSPDQLHLIDIRGKCPFGVDISSEVIEANLKVSWISPKLLLNQTTCSSTL</sequence>
<keyword evidence="7 10" id="KW-0496">Mitochondrion</keyword>
<dbReference type="AlphaFoldDB" id="A0AAW1CFK8"/>
<dbReference type="PANTHER" id="PTHR11735:SF6">
    <property type="entry name" value="TRNA N6-ADENOSINE THREONYLCARBAMOYLTRANSFERASE, MITOCHONDRIAL"/>
    <property type="match status" value="1"/>
</dbReference>
<evidence type="ECO:0000256" key="7">
    <source>
        <dbReference type="ARBA" id="ARBA00023128"/>
    </source>
</evidence>
<dbReference type="FunFam" id="3.30.420.40:FF:000083">
    <property type="entry name" value="Probable tRNA N6-adenosine threonylcarbamoyltransferase, mitochondrial"/>
    <property type="match status" value="1"/>
</dbReference>
<dbReference type="GO" id="GO:0002949">
    <property type="term" value="P:tRNA threonylcarbamoyladenosine modification"/>
    <property type="evidence" value="ECO:0007669"/>
    <property type="project" value="UniProtKB-UniRule"/>
</dbReference>
<dbReference type="NCBIfam" id="TIGR00329">
    <property type="entry name" value="gcp_kae1"/>
    <property type="match status" value="1"/>
</dbReference>
<keyword evidence="3 10" id="KW-0808">Transferase</keyword>
<dbReference type="Proteomes" id="UP001461498">
    <property type="component" value="Unassembled WGS sequence"/>
</dbReference>
<evidence type="ECO:0000256" key="3">
    <source>
        <dbReference type="ARBA" id="ARBA00022679"/>
    </source>
</evidence>
<comment type="similarity">
    <text evidence="10">Belongs to the KAE1 / TsaD family.</text>
</comment>
<dbReference type="Pfam" id="PF00814">
    <property type="entry name" value="TsaD"/>
    <property type="match status" value="1"/>
</dbReference>
<comment type="caution">
    <text evidence="12">The sequence shown here is derived from an EMBL/GenBank/DDBJ whole genome shotgun (WGS) entry which is preliminary data.</text>
</comment>
<dbReference type="PANTHER" id="PTHR11735">
    <property type="entry name" value="TRNA N6-ADENOSINE THREONYLCARBAMOYLTRANSFERASE"/>
    <property type="match status" value="1"/>
</dbReference>
<dbReference type="EC" id="2.3.1.234" evidence="2"/>
<dbReference type="NCBIfam" id="TIGR03723">
    <property type="entry name" value="T6A_TsaD_YgjD"/>
    <property type="match status" value="1"/>
</dbReference>
<name>A0AAW1CFK8_9HEMI</name>
<evidence type="ECO:0000313" key="12">
    <source>
        <dbReference type="EMBL" id="KAK9497029.1"/>
    </source>
</evidence>
<evidence type="ECO:0000256" key="8">
    <source>
        <dbReference type="ARBA" id="ARBA00023315"/>
    </source>
</evidence>
<dbReference type="Gene3D" id="3.30.420.40">
    <property type="match status" value="2"/>
</dbReference>
<reference evidence="12 13" key="1">
    <citation type="submission" date="2022-12" db="EMBL/GenBank/DDBJ databases">
        <title>Chromosome-level genome assembly of true bugs.</title>
        <authorList>
            <person name="Ma L."/>
            <person name="Li H."/>
        </authorList>
    </citation>
    <scope>NUCLEOTIDE SEQUENCE [LARGE SCALE GENOMIC DNA]</scope>
    <source>
        <strain evidence="12">Lab_2022b</strain>
    </source>
</reference>
<accession>A0AAW1CFK8</accession>
<evidence type="ECO:0000256" key="4">
    <source>
        <dbReference type="ARBA" id="ARBA00022694"/>
    </source>
</evidence>
<dbReference type="SUPFAM" id="SSF53067">
    <property type="entry name" value="Actin-like ATPase domain"/>
    <property type="match status" value="1"/>
</dbReference>
<evidence type="ECO:0000259" key="11">
    <source>
        <dbReference type="Pfam" id="PF00814"/>
    </source>
</evidence>
<comment type="cofactor">
    <cofactor evidence="10">
        <name>a divalent metal cation</name>
        <dbReference type="ChEBI" id="CHEBI:60240"/>
    </cofactor>
    <text evidence="10">Binds 1 divalent metal cation per subunit.</text>
</comment>
<comment type="subunit">
    <text evidence="10">Homodimer.</text>
</comment>
<evidence type="ECO:0000256" key="9">
    <source>
        <dbReference type="ARBA" id="ARBA00048117"/>
    </source>
</evidence>
<proteinExistence type="inferred from homology"/>
<dbReference type="CDD" id="cd24134">
    <property type="entry name" value="ASKHA_NBD_OSGEPL1_QRI7_euk"/>
    <property type="match status" value="1"/>
</dbReference>
<dbReference type="GO" id="GO:0046872">
    <property type="term" value="F:metal ion binding"/>
    <property type="evidence" value="ECO:0007669"/>
    <property type="project" value="UniProtKB-KW"/>
</dbReference>
<feature type="domain" description="Gcp-like" evidence="11">
    <location>
        <begin position="56"/>
        <end position="360"/>
    </location>
</feature>
<dbReference type="EMBL" id="JAPXFL010000022">
    <property type="protein sequence ID" value="KAK9497029.1"/>
    <property type="molecule type" value="Genomic_DNA"/>
</dbReference>
<keyword evidence="13" id="KW-1185">Reference proteome</keyword>
<gene>
    <name evidence="12" type="ORF">O3M35_012820</name>
</gene>
<dbReference type="InterPro" id="IPR000905">
    <property type="entry name" value="Gcp-like_dom"/>
</dbReference>
<evidence type="ECO:0000256" key="1">
    <source>
        <dbReference type="ARBA" id="ARBA00004173"/>
    </source>
</evidence>